<evidence type="ECO:0000313" key="1">
    <source>
        <dbReference type="EMBL" id="SDT93200.1"/>
    </source>
</evidence>
<dbReference type="RefSeq" id="WP_092648536.1">
    <property type="nucleotide sequence ID" value="NZ_LT629792.1"/>
</dbReference>
<gene>
    <name evidence="1" type="ORF">SAMN04489714_1009</name>
</gene>
<evidence type="ECO:0000313" key="2">
    <source>
        <dbReference type="Proteomes" id="UP000198976"/>
    </source>
</evidence>
<reference evidence="1 2" key="1">
    <citation type="submission" date="2016-10" db="EMBL/GenBank/DDBJ databases">
        <authorList>
            <person name="Varghese N."/>
            <person name="Submissions S."/>
        </authorList>
    </citation>
    <scope>NUCLEOTIDE SEQUENCE [LARGE SCALE GENOMIC DNA]</scope>
    <source>
        <strain evidence="1 2">DSM 9169</strain>
    </source>
</reference>
<dbReference type="Proteomes" id="UP000198976">
    <property type="component" value="Chromosome I"/>
</dbReference>
<protein>
    <submittedName>
        <fullName evidence="1">Uncharacterized protein</fullName>
    </submittedName>
</protein>
<name>A0ABY0V7C1_9ACTO</name>
<accession>A0ABY0V7C1</accession>
<dbReference type="EMBL" id="LT629792">
    <property type="protein sequence ID" value="SDT93200.1"/>
    <property type="molecule type" value="Genomic_DNA"/>
</dbReference>
<organism evidence="1 2">
    <name type="scientific">Schaalia radingae</name>
    <dbReference type="NCBI Taxonomy" id="131110"/>
    <lineage>
        <taxon>Bacteria</taxon>
        <taxon>Bacillati</taxon>
        <taxon>Actinomycetota</taxon>
        <taxon>Actinomycetes</taxon>
        <taxon>Actinomycetales</taxon>
        <taxon>Actinomycetaceae</taxon>
        <taxon>Schaalia</taxon>
    </lineage>
</organism>
<keyword evidence="2" id="KW-1185">Reference proteome</keyword>
<proteinExistence type="predicted"/>
<sequence>MALSARERLEHARAALAQAEEETGVRHRDEYDIQRHLNSRAHDAEAPVGCIFHVEPSAAHLIRAVIDLAPHGAWCAFVGVANMGWEAASNMGLELERVIDVPHPDRCAAQILSTLIDGVDVVAVGRVELTVREQRQLAGRARTRGIRIVTAYPWIGLSRPLAASLVAPTKQAV</sequence>